<feature type="transmembrane region" description="Helical" evidence="1">
    <location>
        <begin position="15"/>
        <end position="36"/>
    </location>
</feature>
<dbReference type="HOGENOM" id="CLU_3116042_0_0_10"/>
<organism evidence="2 3">
    <name type="scientific">Chlorobaculum tepidum (strain ATCC 49652 / DSM 12025 / NBRC 103806 / TLS)</name>
    <name type="common">Chlorobium tepidum</name>
    <dbReference type="NCBI Taxonomy" id="194439"/>
    <lineage>
        <taxon>Bacteria</taxon>
        <taxon>Pseudomonadati</taxon>
        <taxon>Chlorobiota</taxon>
        <taxon>Chlorobiia</taxon>
        <taxon>Chlorobiales</taxon>
        <taxon>Chlorobiaceae</taxon>
        <taxon>Chlorobaculum</taxon>
    </lineage>
</organism>
<sequence>MIGAVPFNNVPFSSLSVHSGHVFHLAIAGIIVRIGYIREVFFNFSSDTAA</sequence>
<gene>
    <name evidence="2" type="ordered locus">CT1079</name>
</gene>
<evidence type="ECO:0000256" key="1">
    <source>
        <dbReference type="SAM" id="Phobius"/>
    </source>
</evidence>
<keyword evidence="1" id="KW-1133">Transmembrane helix</keyword>
<keyword evidence="1" id="KW-0812">Transmembrane</keyword>
<proteinExistence type="predicted"/>
<protein>
    <submittedName>
        <fullName evidence="2">Uncharacterized protein</fullName>
    </submittedName>
</protein>
<dbReference type="Proteomes" id="UP000001007">
    <property type="component" value="Chromosome"/>
</dbReference>
<name>Q8KDH1_CHLTE</name>
<dbReference type="EMBL" id="AE006470">
    <property type="protein sequence ID" value="AAM72312.1"/>
    <property type="molecule type" value="Genomic_DNA"/>
</dbReference>
<keyword evidence="3" id="KW-1185">Reference proteome</keyword>
<dbReference type="EnsemblBacteria" id="AAM72312">
    <property type="protein sequence ID" value="AAM72312"/>
    <property type="gene ID" value="CT1079"/>
</dbReference>
<reference evidence="2 3" key="1">
    <citation type="journal article" date="2002" name="Proc. Natl. Acad. Sci. U.S.A.">
        <title>The complete genome sequence of Chlorobium tepidum TLS, a photosynthetic, anaerobic, green-sulfur bacterium.</title>
        <authorList>
            <person name="Eisen J.A."/>
            <person name="Nelson K.E."/>
            <person name="Paulsen I.T."/>
            <person name="Heidelberg J.F."/>
            <person name="Wu M."/>
            <person name="Dodson R.J."/>
            <person name="Deboy R."/>
            <person name="Gwinn M.L."/>
            <person name="Nelson W.C."/>
            <person name="Haft D.H."/>
            <person name="Hickey E.K."/>
            <person name="Peterson J.D."/>
            <person name="Durkin A.S."/>
            <person name="Kolonay J.L."/>
            <person name="Yang F."/>
            <person name="Holt I."/>
            <person name="Umayam L.A."/>
            <person name="Mason T."/>
            <person name="Brenner M."/>
            <person name="Shea T.P."/>
            <person name="Parksey D."/>
            <person name="Nierman W.C."/>
            <person name="Feldblyum T.V."/>
            <person name="Hansen C.L."/>
            <person name="Craven M.B."/>
            <person name="Radune D."/>
            <person name="Vamathevan J."/>
            <person name="Khouri H."/>
            <person name="White O."/>
            <person name="Gruber T.M."/>
            <person name="Ketchum K.A."/>
            <person name="Venter J.C."/>
            <person name="Tettelin H."/>
            <person name="Bryant D.A."/>
            <person name="Fraser C.M."/>
        </authorList>
    </citation>
    <scope>NUCLEOTIDE SEQUENCE [LARGE SCALE GENOMIC DNA]</scope>
    <source>
        <strain evidence="3">ATCC 49652 / DSM 12025 / NBRC 103806 / TLS</strain>
    </source>
</reference>
<evidence type="ECO:0000313" key="3">
    <source>
        <dbReference type="Proteomes" id="UP000001007"/>
    </source>
</evidence>
<keyword evidence="1" id="KW-0472">Membrane</keyword>
<dbReference type="AlphaFoldDB" id="Q8KDH1"/>
<dbReference type="KEGG" id="cte:CT1079"/>
<dbReference type="STRING" id="194439.CT1079"/>
<evidence type="ECO:0000313" key="2">
    <source>
        <dbReference type="EMBL" id="AAM72312.1"/>
    </source>
</evidence>
<accession>Q8KDH1</accession>